<dbReference type="InterPro" id="IPR029044">
    <property type="entry name" value="Nucleotide-diphossugar_trans"/>
</dbReference>
<keyword evidence="3" id="KW-0808">Transferase</keyword>
<dbReference type="Gene3D" id="3.90.550.10">
    <property type="entry name" value="Spore Coat Polysaccharide Biosynthesis Protein SpsA, Chain A"/>
    <property type="match status" value="1"/>
</dbReference>
<comment type="caution">
    <text evidence="3">The sequence shown here is derived from an EMBL/GenBank/DDBJ whole genome shotgun (WGS) entry which is preliminary data.</text>
</comment>
<dbReference type="Pfam" id="PF22640">
    <property type="entry name" value="ManC_GMP_beta-helix"/>
    <property type="match status" value="1"/>
</dbReference>
<accession>A0ABU9L126</accession>
<evidence type="ECO:0000259" key="1">
    <source>
        <dbReference type="Pfam" id="PF00483"/>
    </source>
</evidence>
<gene>
    <name evidence="3" type="ORF">AABB81_07915</name>
</gene>
<dbReference type="RefSeq" id="WP_342159781.1">
    <property type="nucleotide sequence ID" value="NZ_JBCDNA010000002.1"/>
</dbReference>
<evidence type="ECO:0000313" key="4">
    <source>
        <dbReference type="Proteomes" id="UP001474120"/>
    </source>
</evidence>
<feature type="domain" description="Nucleotidyl transferase" evidence="1">
    <location>
        <begin position="7"/>
        <end position="286"/>
    </location>
</feature>
<dbReference type="InterPro" id="IPR005835">
    <property type="entry name" value="NTP_transferase_dom"/>
</dbReference>
<dbReference type="Pfam" id="PF00483">
    <property type="entry name" value="NTP_transferase"/>
    <property type="match status" value="1"/>
</dbReference>
<dbReference type="EMBL" id="JBCDNA010000002">
    <property type="protein sequence ID" value="MEL4455818.1"/>
    <property type="molecule type" value="Genomic_DNA"/>
</dbReference>
<dbReference type="CDD" id="cd02509">
    <property type="entry name" value="GDP-M1P_Guanylyltransferase"/>
    <property type="match status" value="1"/>
</dbReference>
<dbReference type="GO" id="GO:0016779">
    <property type="term" value="F:nucleotidyltransferase activity"/>
    <property type="evidence" value="ECO:0007669"/>
    <property type="project" value="UniProtKB-KW"/>
</dbReference>
<keyword evidence="4" id="KW-1185">Reference proteome</keyword>
<dbReference type="PANTHER" id="PTHR46390">
    <property type="entry name" value="MANNOSE-1-PHOSPHATE GUANYLYLTRANSFERASE"/>
    <property type="match status" value="1"/>
</dbReference>
<dbReference type="SUPFAM" id="SSF159283">
    <property type="entry name" value="Guanosine diphospho-D-mannose pyrophosphorylase/mannose-6-phosphate isomerase linker domain"/>
    <property type="match status" value="1"/>
</dbReference>
<evidence type="ECO:0000259" key="2">
    <source>
        <dbReference type="Pfam" id="PF22640"/>
    </source>
</evidence>
<reference evidence="3 4" key="1">
    <citation type="submission" date="2024-04" db="EMBL/GenBank/DDBJ databases">
        <title>whole genome sequencing of Lutimonas vermicola strain IMCC1616.</title>
        <authorList>
            <person name="Bae S.S."/>
        </authorList>
    </citation>
    <scope>NUCLEOTIDE SEQUENCE [LARGE SCALE GENOMIC DNA]</scope>
    <source>
        <strain evidence="3 4">IMCC1616</strain>
    </source>
</reference>
<name>A0ABU9L126_9FLAO</name>
<dbReference type="Proteomes" id="UP001474120">
    <property type="component" value="Unassembled WGS sequence"/>
</dbReference>
<proteinExistence type="predicted"/>
<dbReference type="InterPro" id="IPR049577">
    <property type="entry name" value="GMPP_N"/>
</dbReference>
<evidence type="ECO:0000313" key="3">
    <source>
        <dbReference type="EMBL" id="MEL4455818.1"/>
    </source>
</evidence>
<dbReference type="PANTHER" id="PTHR46390:SF1">
    <property type="entry name" value="MANNOSE-1-PHOSPHATE GUANYLYLTRANSFERASE"/>
    <property type="match status" value="1"/>
</dbReference>
<keyword evidence="3" id="KW-0548">Nucleotidyltransferase</keyword>
<organism evidence="3 4">
    <name type="scientific">Lutimonas vermicola</name>
    <dbReference type="NCBI Taxonomy" id="414288"/>
    <lineage>
        <taxon>Bacteria</taxon>
        <taxon>Pseudomonadati</taxon>
        <taxon>Bacteroidota</taxon>
        <taxon>Flavobacteriia</taxon>
        <taxon>Flavobacteriales</taxon>
        <taxon>Flavobacteriaceae</taxon>
        <taxon>Lutimonas</taxon>
    </lineage>
</organism>
<sequence>MSKNYYAVIMAGGVGSRFWPVSTPDNPKQFHDMLGTGQSLIKQTFNRLAKLIPAEQILIATNQRYKDLVLQHLPMISENQLLLEPAMRNTAPCILYSALKIAAQNEEAVMIVAPSDHYIEDEEEFVKNVKSAFEACEKNDLLMTLGITPSGPNTGFGYIQFEDSEKEVKKVKNFTEKPDLKTAEKFLAQGDYVWNAGIFIWSVKSILKSFKGSLPGMYDLFQGGATCWNSEGESDFIADHYPSAENISIDYGIMEKAQNVYVMATDFGWNDLGTWGSLYDKLPKDENANALVNASGYFLDSKNNMISTQAGKKIVVEGISDYIIVETNDTILIFPKSDEQNIKLVSKEAEERFTNG</sequence>
<dbReference type="SUPFAM" id="SSF53448">
    <property type="entry name" value="Nucleotide-diphospho-sugar transferases"/>
    <property type="match status" value="1"/>
</dbReference>
<dbReference type="InterPro" id="IPR051161">
    <property type="entry name" value="Mannose-6P_isomerase_type2"/>
</dbReference>
<dbReference type="InterPro" id="IPR054566">
    <property type="entry name" value="ManC/GMP-like_b-helix"/>
</dbReference>
<feature type="domain" description="MannoseP isomerase/GMP-like beta-helix" evidence="2">
    <location>
        <begin position="299"/>
        <end position="345"/>
    </location>
</feature>
<protein>
    <submittedName>
        <fullName evidence="3">Mannose-1-phosphate guanylyltransferase</fullName>
    </submittedName>
</protein>